<gene>
    <name evidence="1" type="ordered locus">Tagg_0888</name>
</gene>
<dbReference type="HOGENOM" id="CLU_1840681_0_0_2"/>
<proteinExistence type="predicted"/>
<evidence type="ECO:0000313" key="2">
    <source>
        <dbReference type="Proteomes" id="UP000002376"/>
    </source>
</evidence>
<protein>
    <submittedName>
        <fullName evidence="1">Uncharacterized protein</fullName>
    </submittedName>
</protein>
<reference evidence="1 2" key="1">
    <citation type="journal article" date="2010" name="Stand. Genomic Sci.">
        <title>Complete genome sequence of Thermosphaera aggregans type strain (M11TL).</title>
        <authorList>
            <person name="Spring S."/>
            <person name="Rachel R."/>
            <person name="Lapidus A."/>
            <person name="Davenport K."/>
            <person name="Tice H."/>
            <person name="Copeland A."/>
            <person name="Cheng J.F."/>
            <person name="Lucas S."/>
            <person name="Chen F."/>
            <person name="Nolan M."/>
            <person name="Bruce D."/>
            <person name="Goodwin L."/>
            <person name="Pitluck S."/>
            <person name="Ivanova N."/>
            <person name="Mavromatis K."/>
            <person name="Ovchinnikova G."/>
            <person name="Pati A."/>
            <person name="Chen A."/>
            <person name="Palaniappan K."/>
            <person name="Land M."/>
            <person name="Hauser L."/>
            <person name="Chang Y.J."/>
            <person name="Jeffries C.C."/>
            <person name="Brettin T."/>
            <person name="Detter J.C."/>
            <person name="Tapia R."/>
            <person name="Han C."/>
            <person name="Heimerl T."/>
            <person name="Weikl F."/>
            <person name="Brambilla E."/>
            <person name="Goker M."/>
            <person name="Bristow J."/>
            <person name="Eisen J.A."/>
            <person name="Markowitz V."/>
            <person name="Hugenholtz P."/>
            <person name="Kyrpides N.C."/>
            <person name="Klenk H.P."/>
        </authorList>
    </citation>
    <scope>NUCLEOTIDE SEQUENCE [LARGE SCALE GENOMIC DNA]</scope>
    <source>
        <strain evidence="2">DSM 11486 / M11TL</strain>
    </source>
</reference>
<dbReference type="EMBL" id="CP001939">
    <property type="protein sequence ID" value="ADG91160.1"/>
    <property type="molecule type" value="Genomic_DNA"/>
</dbReference>
<reference key="3">
    <citation type="submission" date="2010-02" db="EMBL/GenBank/DDBJ databases">
        <title>Complete genome sequence of Thermosphaera aggregans type strain (M11TL).</title>
        <authorList>
            <consortium name="US DOE Joint Genome Institute (JGI-PGF)"/>
            <person name="Spring S."/>
            <person name="Lapidus A."/>
            <person name="Munk C."/>
            <person name="Schroeder M."/>
            <person name="Glavina Del Rio T."/>
            <person name="Tice H."/>
            <person name="Copeland A."/>
            <person name="Cheng J.-F."/>
            <person name="Lucas S."/>
            <person name="Chen F."/>
            <person name="Nolan M."/>
            <person name="Bruce D."/>
            <person name="Goodwin L."/>
            <person name="Pitluck S."/>
            <person name="Ivanova N."/>
            <person name="Mavromatis K."/>
            <person name="Ovchinnikova G."/>
            <person name="Pati A."/>
            <person name="Chen A."/>
            <person name="Palaniappan K."/>
            <person name="Land M."/>
            <person name="Hauser L."/>
            <person name="Chang Y.-J."/>
            <person name="Jeffries C.C."/>
            <person name="Brettin T."/>
            <person name="Detter J.C."/>
            <person name="Tapia R."/>
            <person name="Han C."/>
            <person name="Chain P."/>
            <person name="Heimerl T."/>
            <person name="Weik F."/>
            <person name="Goker M."/>
            <person name="Rachel R."/>
            <person name="Bristow J."/>
            <person name="Eisen J.A."/>
            <person name="Markowitz V."/>
            <person name="Hugenholtz P."/>
            <person name="Kyrpides N.C."/>
            <person name="Klenk H.-P."/>
        </authorList>
    </citation>
    <scope>NUCLEOTIDE SEQUENCE</scope>
    <source>
        <strain>DSM 11486</strain>
    </source>
</reference>
<keyword evidence="2" id="KW-1185">Reference proteome</keyword>
<evidence type="ECO:0000313" key="1">
    <source>
        <dbReference type="EMBL" id="ADG91160.1"/>
    </source>
</evidence>
<sequence>MPRVGSPRPPAGVLGPGFTLCIVNSGSGLRVFLESTVSPETLSKFYGVKKSGYEEFFKVFGSEVWVGEARLKREFDFYHTDIIVADIPGLVNSLENKGGVCVSVSRDPGLKMVFASKASSLLSKASNTILRGWLACAGC</sequence>
<reference evidence="2" key="2">
    <citation type="journal article" date="2010" name="Stand. Genomic Sci.">
        <title>Complete genome sequence of Thermosphaera aggregans type strain (M11TLT).</title>
        <authorList>
            <person name="Spring S."/>
            <person name="Rachel R."/>
            <person name="Lapidus A."/>
            <person name="Davenport K."/>
            <person name="Tice H."/>
            <person name="Copeland A."/>
            <person name="Cheng J.-F."/>
            <person name="Lucas S."/>
            <person name="Chen F."/>
            <person name="Nolan M."/>
            <person name="Bruce D."/>
            <person name="Goodwin L."/>
            <person name="Pitluck S."/>
            <person name="Ivanova N."/>
            <person name="Mavromatis K."/>
            <person name="Ovchinnikova G."/>
            <person name="Pati A."/>
            <person name="Chen A."/>
            <person name="Palaniappan K."/>
            <person name="Land M."/>
            <person name="Hauser L."/>
            <person name="Chang Y.-J."/>
            <person name="Jeffries C.C."/>
            <person name="Brettin T."/>
            <person name="Detter J.C."/>
            <person name="Tapia R."/>
            <person name="Han C."/>
            <person name="Heimerl T."/>
            <person name="Weikl F."/>
            <person name="Brambilla E."/>
            <person name="Goker M."/>
            <person name="Bristow J."/>
            <person name="Eisen J.A."/>
            <person name="Markowitz V."/>
            <person name="Hugenholtz P."/>
            <person name="Kyrpides N.C."/>
            <person name="Klenk H.-P."/>
        </authorList>
    </citation>
    <scope>NUCLEOTIDE SEQUENCE [LARGE SCALE GENOMIC DNA]</scope>
    <source>
        <strain evidence="2">DSM 11486 / M11TL</strain>
    </source>
</reference>
<dbReference type="Proteomes" id="UP000002376">
    <property type="component" value="Chromosome"/>
</dbReference>
<name>D5U210_THEAM</name>
<dbReference type="KEGG" id="tag:Tagg_0888"/>
<dbReference type="STRING" id="633148.Tagg_0888"/>
<accession>D5U210</accession>
<dbReference type="AlphaFoldDB" id="D5U210"/>
<organism evidence="1 2">
    <name type="scientific">Thermosphaera aggregans (strain DSM 11486 / M11TL)</name>
    <dbReference type="NCBI Taxonomy" id="633148"/>
    <lineage>
        <taxon>Archaea</taxon>
        <taxon>Thermoproteota</taxon>
        <taxon>Thermoprotei</taxon>
        <taxon>Desulfurococcales</taxon>
        <taxon>Desulfurococcaceae</taxon>
        <taxon>Thermosphaera</taxon>
    </lineage>
</organism>